<proteinExistence type="predicted"/>
<dbReference type="Gramene" id="mRNA:HanXRQr2_Chr05g0207071">
    <property type="protein sequence ID" value="CDS:HanXRQr2_Chr05g0207071.1"/>
    <property type="gene ID" value="HanXRQr2_Chr05g0207071"/>
</dbReference>
<reference evidence="1" key="2">
    <citation type="submission" date="2020-06" db="EMBL/GenBank/DDBJ databases">
        <title>Helianthus annuus Genome sequencing and assembly Release 2.</title>
        <authorList>
            <person name="Gouzy J."/>
            <person name="Langlade N."/>
            <person name="Munos S."/>
        </authorList>
    </citation>
    <scope>NUCLEOTIDE SEQUENCE</scope>
    <source>
        <tissue evidence="1">Leaves</tissue>
    </source>
</reference>
<sequence>MMWHLGKICHNLDFSLHSSVLTCQISGRNFFQVGDDVTPDLHRVNTNPVNSVKVYIHLGVVFKFR</sequence>
<dbReference type="Proteomes" id="UP000215914">
    <property type="component" value="Unassembled WGS sequence"/>
</dbReference>
<gene>
    <name evidence="1" type="ORF">HanXRQr2_Chr05g0207071</name>
</gene>
<name>A0A9K3IY00_HELAN</name>
<dbReference type="AlphaFoldDB" id="A0A9K3IY00"/>
<keyword evidence="2" id="KW-1185">Reference proteome</keyword>
<organism evidence="1 2">
    <name type="scientific">Helianthus annuus</name>
    <name type="common">Common sunflower</name>
    <dbReference type="NCBI Taxonomy" id="4232"/>
    <lineage>
        <taxon>Eukaryota</taxon>
        <taxon>Viridiplantae</taxon>
        <taxon>Streptophyta</taxon>
        <taxon>Embryophyta</taxon>
        <taxon>Tracheophyta</taxon>
        <taxon>Spermatophyta</taxon>
        <taxon>Magnoliopsida</taxon>
        <taxon>eudicotyledons</taxon>
        <taxon>Gunneridae</taxon>
        <taxon>Pentapetalae</taxon>
        <taxon>asterids</taxon>
        <taxon>campanulids</taxon>
        <taxon>Asterales</taxon>
        <taxon>Asteraceae</taxon>
        <taxon>Asteroideae</taxon>
        <taxon>Heliantheae alliance</taxon>
        <taxon>Heliantheae</taxon>
        <taxon>Helianthus</taxon>
    </lineage>
</organism>
<protein>
    <submittedName>
        <fullName evidence="1">Uncharacterized protein</fullName>
    </submittedName>
</protein>
<dbReference type="EMBL" id="MNCJ02000320">
    <property type="protein sequence ID" value="KAF5805254.1"/>
    <property type="molecule type" value="Genomic_DNA"/>
</dbReference>
<comment type="caution">
    <text evidence="1">The sequence shown here is derived from an EMBL/GenBank/DDBJ whole genome shotgun (WGS) entry which is preliminary data.</text>
</comment>
<reference evidence="1" key="1">
    <citation type="journal article" date="2017" name="Nature">
        <title>The sunflower genome provides insights into oil metabolism, flowering and Asterid evolution.</title>
        <authorList>
            <person name="Badouin H."/>
            <person name="Gouzy J."/>
            <person name="Grassa C.J."/>
            <person name="Murat F."/>
            <person name="Staton S.E."/>
            <person name="Cottret L."/>
            <person name="Lelandais-Briere C."/>
            <person name="Owens G.L."/>
            <person name="Carrere S."/>
            <person name="Mayjonade B."/>
            <person name="Legrand L."/>
            <person name="Gill N."/>
            <person name="Kane N.C."/>
            <person name="Bowers J.E."/>
            <person name="Hubner S."/>
            <person name="Bellec A."/>
            <person name="Berard A."/>
            <person name="Berges H."/>
            <person name="Blanchet N."/>
            <person name="Boniface M.C."/>
            <person name="Brunel D."/>
            <person name="Catrice O."/>
            <person name="Chaidir N."/>
            <person name="Claudel C."/>
            <person name="Donnadieu C."/>
            <person name="Faraut T."/>
            <person name="Fievet G."/>
            <person name="Helmstetter N."/>
            <person name="King M."/>
            <person name="Knapp S.J."/>
            <person name="Lai Z."/>
            <person name="Le Paslier M.C."/>
            <person name="Lippi Y."/>
            <person name="Lorenzon L."/>
            <person name="Mandel J.R."/>
            <person name="Marage G."/>
            <person name="Marchand G."/>
            <person name="Marquand E."/>
            <person name="Bret-Mestries E."/>
            <person name="Morien E."/>
            <person name="Nambeesan S."/>
            <person name="Nguyen T."/>
            <person name="Pegot-Espagnet P."/>
            <person name="Pouilly N."/>
            <person name="Raftis F."/>
            <person name="Sallet E."/>
            <person name="Schiex T."/>
            <person name="Thomas J."/>
            <person name="Vandecasteele C."/>
            <person name="Vares D."/>
            <person name="Vear F."/>
            <person name="Vautrin S."/>
            <person name="Crespi M."/>
            <person name="Mangin B."/>
            <person name="Burke J.M."/>
            <person name="Salse J."/>
            <person name="Munos S."/>
            <person name="Vincourt P."/>
            <person name="Rieseberg L.H."/>
            <person name="Langlade N.B."/>
        </authorList>
    </citation>
    <scope>NUCLEOTIDE SEQUENCE</scope>
    <source>
        <tissue evidence="1">Leaves</tissue>
    </source>
</reference>
<accession>A0A9K3IY00</accession>
<evidence type="ECO:0000313" key="1">
    <source>
        <dbReference type="EMBL" id="KAF5805254.1"/>
    </source>
</evidence>
<evidence type="ECO:0000313" key="2">
    <source>
        <dbReference type="Proteomes" id="UP000215914"/>
    </source>
</evidence>